<reference evidence="11" key="1">
    <citation type="journal article" date="2019" name="Int. J. Syst. Evol. Microbiol.">
        <title>The Global Catalogue of Microorganisms (GCM) 10K type strain sequencing project: providing services to taxonomists for standard genome sequencing and annotation.</title>
        <authorList>
            <consortium name="The Broad Institute Genomics Platform"/>
            <consortium name="The Broad Institute Genome Sequencing Center for Infectious Disease"/>
            <person name="Wu L."/>
            <person name="Ma J."/>
        </authorList>
    </citation>
    <scope>NUCLEOTIDE SEQUENCE [LARGE SCALE GENOMIC DNA]</scope>
    <source>
        <strain evidence="11">JCM 3399</strain>
    </source>
</reference>
<feature type="transmembrane region" description="Helical" evidence="7">
    <location>
        <begin position="103"/>
        <end position="123"/>
    </location>
</feature>
<dbReference type="InterPro" id="IPR035906">
    <property type="entry name" value="MetI-like_sf"/>
</dbReference>
<evidence type="ECO:0000256" key="1">
    <source>
        <dbReference type="ARBA" id="ARBA00004651"/>
    </source>
</evidence>
<keyword evidence="3" id="KW-1003">Cell membrane</keyword>
<dbReference type="PANTHER" id="PTHR30151">
    <property type="entry name" value="ALKANE SULFONATE ABC TRANSPORTER-RELATED, MEMBRANE SUBUNIT"/>
    <property type="match status" value="1"/>
</dbReference>
<dbReference type="Gene3D" id="1.10.3720.10">
    <property type="entry name" value="MetI-like"/>
    <property type="match status" value="1"/>
</dbReference>
<keyword evidence="5 7" id="KW-1133">Transmembrane helix</keyword>
<keyword evidence="2 7" id="KW-0813">Transport</keyword>
<feature type="transmembrane region" description="Helical" evidence="7">
    <location>
        <begin position="317"/>
        <end position="340"/>
    </location>
</feature>
<evidence type="ECO:0000313" key="10">
    <source>
        <dbReference type="EMBL" id="GGU46790.1"/>
    </source>
</evidence>
<accession>A0ABQ2UP90</accession>
<dbReference type="Pfam" id="PF00528">
    <property type="entry name" value="BPD_transp_1"/>
    <property type="match status" value="1"/>
</dbReference>
<evidence type="ECO:0000256" key="7">
    <source>
        <dbReference type="RuleBase" id="RU363032"/>
    </source>
</evidence>
<feature type="region of interest" description="Disordered" evidence="8">
    <location>
        <begin position="1"/>
        <end position="71"/>
    </location>
</feature>
<evidence type="ECO:0000256" key="2">
    <source>
        <dbReference type="ARBA" id="ARBA00022448"/>
    </source>
</evidence>
<feature type="transmembrane region" description="Helical" evidence="7">
    <location>
        <begin position="192"/>
        <end position="213"/>
    </location>
</feature>
<dbReference type="InterPro" id="IPR000515">
    <property type="entry name" value="MetI-like"/>
</dbReference>
<keyword evidence="11" id="KW-1185">Reference proteome</keyword>
<protein>
    <submittedName>
        <fullName evidence="10">Sulfate ABC transporter permease</fullName>
    </submittedName>
</protein>
<evidence type="ECO:0000313" key="11">
    <source>
        <dbReference type="Proteomes" id="UP000654471"/>
    </source>
</evidence>
<evidence type="ECO:0000259" key="9">
    <source>
        <dbReference type="PROSITE" id="PS50928"/>
    </source>
</evidence>
<gene>
    <name evidence="10" type="ORF">GCM10010211_08060</name>
</gene>
<dbReference type="PANTHER" id="PTHR30151:SF40">
    <property type="entry name" value="TRANSPORT SYSTEM INTEGRAL MEMBRANE PROTEIN"/>
    <property type="match status" value="1"/>
</dbReference>
<name>A0ABQ2UP90_9ACTN</name>
<dbReference type="RefSeq" id="WP_189296414.1">
    <property type="nucleotide sequence ID" value="NZ_BMRP01000002.1"/>
</dbReference>
<evidence type="ECO:0000256" key="6">
    <source>
        <dbReference type="ARBA" id="ARBA00023136"/>
    </source>
</evidence>
<proteinExistence type="inferred from homology"/>
<sequence>MASTETTPQSAAEAPGEDPTGPAADADTDSATAGATDAPAGSAADAPATAPAEAAAGASATGASGTGPGPAAGDLAGLEAGLDALDSAVVSRQPWLRTAVSKAFPPLVAVVIVLGLWQLAYHFQLKPHYLLPSPLDVYRSLRQKWLEGTLLSFVWTSVSRGALGFVASVAIGTVLGLIVAQVKAVRAAIGPILSGLQSLPSVAWVPAAIIWFGLSDATIYAVVLLGAVPSIANGLVSGVDQISPLYLRAGRTIGATGLTGVRHVLLPAALPGYLAGLKQGWAFSWRSLMAAELIVNAPDLGTGLGQLLEQGRELQDMSWVLAAILLILTVGIGIELLIFAPIERRVLRSRGLLVKS</sequence>
<keyword evidence="4 7" id="KW-0812">Transmembrane</keyword>
<keyword evidence="6 7" id="KW-0472">Membrane</keyword>
<evidence type="ECO:0000256" key="3">
    <source>
        <dbReference type="ARBA" id="ARBA00022475"/>
    </source>
</evidence>
<feature type="compositionally biased region" description="Low complexity" evidence="8">
    <location>
        <begin position="11"/>
        <end position="63"/>
    </location>
</feature>
<feature type="domain" description="ABC transmembrane type-1" evidence="9">
    <location>
        <begin position="154"/>
        <end position="338"/>
    </location>
</feature>
<dbReference type="EMBL" id="BMRP01000002">
    <property type="protein sequence ID" value="GGU46790.1"/>
    <property type="molecule type" value="Genomic_DNA"/>
</dbReference>
<feature type="transmembrane region" description="Helical" evidence="7">
    <location>
        <begin position="252"/>
        <end position="274"/>
    </location>
</feature>
<feature type="transmembrane region" description="Helical" evidence="7">
    <location>
        <begin position="161"/>
        <end position="180"/>
    </location>
</feature>
<dbReference type="SUPFAM" id="SSF161098">
    <property type="entry name" value="MetI-like"/>
    <property type="match status" value="1"/>
</dbReference>
<evidence type="ECO:0000256" key="4">
    <source>
        <dbReference type="ARBA" id="ARBA00022692"/>
    </source>
</evidence>
<feature type="compositionally biased region" description="Polar residues" evidence="8">
    <location>
        <begin position="1"/>
        <end position="10"/>
    </location>
</feature>
<dbReference type="CDD" id="cd06261">
    <property type="entry name" value="TM_PBP2"/>
    <property type="match status" value="1"/>
</dbReference>
<comment type="caution">
    <text evidence="10">The sequence shown here is derived from an EMBL/GenBank/DDBJ whole genome shotgun (WGS) entry which is preliminary data.</text>
</comment>
<feature type="transmembrane region" description="Helical" evidence="7">
    <location>
        <begin position="219"/>
        <end position="240"/>
    </location>
</feature>
<evidence type="ECO:0000256" key="8">
    <source>
        <dbReference type="SAM" id="MobiDB-lite"/>
    </source>
</evidence>
<dbReference type="Proteomes" id="UP000654471">
    <property type="component" value="Unassembled WGS sequence"/>
</dbReference>
<organism evidence="10 11">
    <name type="scientific">Streptomyces albospinus</name>
    <dbReference type="NCBI Taxonomy" id="285515"/>
    <lineage>
        <taxon>Bacteria</taxon>
        <taxon>Bacillati</taxon>
        <taxon>Actinomycetota</taxon>
        <taxon>Actinomycetes</taxon>
        <taxon>Kitasatosporales</taxon>
        <taxon>Streptomycetaceae</taxon>
        <taxon>Streptomyces</taxon>
    </lineage>
</organism>
<comment type="similarity">
    <text evidence="7">Belongs to the binding-protein-dependent transport system permease family.</text>
</comment>
<evidence type="ECO:0000256" key="5">
    <source>
        <dbReference type="ARBA" id="ARBA00022989"/>
    </source>
</evidence>
<dbReference type="PROSITE" id="PS50928">
    <property type="entry name" value="ABC_TM1"/>
    <property type="match status" value="1"/>
</dbReference>
<comment type="subcellular location">
    <subcellularLocation>
        <location evidence="1 7">Cell membrane</location>
        <topology evidence="1 7">Multi-pass membrane protein</topology>
    </subcellularLocation>
</comment>